<gene>
    <name evidence="4" type="ORF">CY34DRAFT_798676</name>
</gene>
<feature type="transmembrane region" description="Helical" evidence="2">
    <location>
        <begin position="57"/>
        <end position="79"/>
    </location>
</feature>
<feature type="compositionally biased region" description="Polar residues" evidence="1">
    <location>
        <begin position="354"/>
        <end position="366"/>
    </location>
</feature>
<protein>
    <recommendedName>
        <fullName evidence="3">DUF6533 domain-containing protein</fullName>
    </recommendedName>
</protein>
<name>A0A0D0BZ41_9AGAM</name>
<feature type="domain" description="DUF6533" evidence="3">
    <location>
        <begin position="26"/>
        <end position="71"/>
    </location>
</feature>
<accession>A0A0D0BZ41</accession>
<evidence type="ECO:0000256" key="1">
    <source>
        <dbReference type="SAM" id="MobiDB-lite"/>
    </source>
</evidence>
<evidence type="ECO:0000313" key="5">
    <source>
        <dbReference type="Proteomes" id="UP000054485"/>
    </source>
</evidence>
<keyword evidence="2" id="KW-0812">Transmembrane</keyword>
<evidence type="ECO:0000256" key="2">
    <source>
        <dbReference type="SAM" id="Phobius"/>
    </source>
</evidence>
<feature type="region of interest" description="Disordered" evidence="1">
    <location>
        <begin position="354"/>
        <end position="388"/>
    </location>
</feature>
<proteinExistence type="predicted"/>
<reference evidence="4 5" key="1">
    <citation type="submission" date="2014-04" db="EMBL/GenBank/DDBJ databases">
        <authorList>
            <consortium name="DOE Joint Genome Institute"/>
            <person name="Kuo A."/>
            <person name="Ruytinx J."/>
            <person name="Rineau F."/>
            <person name="Colpaert J."/>
            <person name="Kohler A."/>
            <person name="Nagy L.G."/>
            <person name="Floudas D."/>
            <person name="Copeland A."/>
            <person name="Barry K.W."/>
            <person name="Cichocki N."/>
            <person name="Veneault-Fourrey C."/>
            <person name="LaButti K."/>
            <person name="Lindquist E.A."/>
            <person name="Lipzen A."/>
            <person name="Lundell T."/>
            <person name="Morin E."/>
            <person name="Murat C."/>
            <person name="Sun H."/>
            <person name="Tunlid A."/>
            <person name="Henrissat B."/>
            <person name="Grigoriev I.V."/>
            <person name="Hibbett D.S."/>
            <person name="Martin F."/>
            <person name="Nordberg H.P."/>
            <person name="Cantor M.N."/>
            <person name="Hua S.X."/>
        </authorList>
    </citation>
    <scope>NUCLEOTIDE SEQUENCE [LARGE SCALE GENOMIC DNA]</scope>
    <source>
        <strain evidence="4 5">UH-Slu-Lm8-n1</strain>
    </source>
</reference>
<dbReference type="OrthoDB" id="3354157at2759"/>
<feature type="transmembrane region" description="Helical" evidence="2">
    <location>
        <begin position="99"/>
        <end position="117"/>
    </location>
</feature>
<dbReference type="HOGENOM" id="CLU_035509_2_0_1"/>
<dbReference type="Pfam" id="PF20151">
    <property type="entry name" value="DUF6533"/>
    <property type="match status" value="1"/>
</dbReference>
<dbReference type="AlphaFoldDB" id="A0A0D0BZ41"/>
<dbReference type="EMBL" id="KN835141">
    <property type="protein sequence ID" value="KIK48053.1"/>
    <property type="molecule type" value="Genomic_DNA"/>
</dbReference>
<dbReference type="STRING" id="930992.A0A0D0BZ41"/>
<keyword evidence="2" id="KW-1133">Transmembrane helix</keyword>
<dbReference type="InParanoid" id="A0A0D0BZ41"/>
<keyword evidence="2" id="KW-0472">Membrane</keyword>
<dbReference type="Proteomes" id="UP000054485">
    <property type="component" value="Unassembled WGS sequence"/>
</dbReference>
<sequence>MSHSPMTESIKVDVLRDVYETRQTICVGIVGFTILVWDHIVTSADEIELIWQRPKRAIVYLFLLNRYLTPLVFIVNLVAYNLPSWDYISCQHFVRYEGATTAVGIEIVGVMMLLRVFAIYKHQWAAIAPAVLLLLAWIVVTAWLLSYGEPVPHSDFVHSCTMVFNSSGSIASASAWLPLLYDTYIFGLTLNRTLPSIRNKEAGHVLRTLFADGLMYYSVICTINLILTVMIVRARSGIKNIAAQLELLLTVTMMSRITLNIRKQAFRGPNPHHLQAENFVMFPRNNATCTPSGEVVVLSRLRSCSVSSAARIESNNHTRSGSASSIVSPMRSITFAENPSPATRPRLSTIFSASNSPTTLSLSGSPVSEHVNWPSASHSGQRHTADIV</sequence>
<keyword evidence="5" id="KW-1185">Reference proteome</keyword>
<evidence type="ECO:0000259" key="3">
    <source>
        <dbReference type="Pfam" id="PF20151"/>
    </source>
</evidence>
<feature type="transmembrane region" description="Helical" evidence="2">
    <location>
        <begin position="214"/>
        <end position="232"/>
    </location>
</feature>
<dbReference type="InterPro" id="IPR045340">
    <property type="entry name" value="DUF6533"/>
</dbReference>
<reference evidence="5" key="2">
    <citation type="submission" date="2015-01" db="EMBL/GenBank/DDBJ databases">
        <title>Evolutionary Origins and Diversification of the Mycorrhizal Mutualists.</title>
        <authorList>
            <consortium name="DOE Joint Genome Institute"/>
            <consortium name="Mycorrhizal Genomics Consortium"/>
            <person name="Kohler A."/>
            <person name="Kuo A."/>
            <person name="Nagy L.G."/>
            <person name="Floudas D."/>
            <person name="Copeland A."/>
            <person name="Barry K.W."/>
            <person name="Cichocki N."/>
            <person name="Veneault-Fourrey C."/>
            <person name="LaButti K."/>
            <person name="Lindquist E.A."/>
            <person name="Lipzen A."/>
            <person name="Lundell T."/>
            <person name="Morin E."/>
            <person name="Murat C."/>
            <person name="Riley R."/>
            <person name="Ohm R."/>
            <person name="Sun H."/>
            <person name="Tunlid A."/>
            <person name="Henrissat B."/>
            <person name="Grigoriev I.V."/>
            <person name="Hibbett D.S."/>
            <person name="Martin F."/>
        </authorList>
    </citation>
    <scope>NUCLEOTIDE SEQUENCE [LARGE SCALE GENOMIC DNA]</scope>
    <source>
        <strain evidence="5">UH-Slu-Lm8-n1</strain>
    </source>
</reference>
<evidence type="ECO:0000313" key="4">
    <source>
        <dbReference type="EMBL" id="KIK48053.1"/>
    </source>
</evidence>
<feature type="transmembrane region" description="Helical" evidence="2">
    <location>
        <begin position="124"/>
        <end position="145"/>
    </location>
</feature>
<organism evidence="4 5">
    <name type="scientific">Suillus luteus UH-Slu-Lm8-n1</name>
    <dbReference type="NCBI Taxonomy" id="930992"/>
    <lineage>
        <taxon>Eukaryota</taxon>
        <taxon>Fungi</taxon>
        <taxon>Dikarya</taxon>
        <taxon>Basidiomycota</taxon>
        <taxon>Agaricomycotina</taxon>
        <taxon>Agaricomycetes</taxon>
        <taxon>Agaricomycetidae</taxon>
        <taxon>Boletales</taxon>
        <taxon>Suillineae</taxon>
        <taxon>Suillaceae</taxon>
        <taxon>Suillus</taxon>
    </lineage>
</organism>